<dbReference type="AlphaFoldDB" id="A0A0P6XFQ2"/>
<gene>
    <name evidence="1" type="ORF">ADM99_02030</name>
</gene>
<keyword evidence="2" id="KW-1185">Reference proteome</keyword>
<organism evidence="1 2">
    <name type="scientific">Leptolinea tardivitalis</name>
    <dbReference type="NCBI Taxonomy" id="229920"/>
    <lineage>
        <taxon>Bacteria</taxon>
        <taxon>Bacillati</taxon>
        <taxon>Chloroflexota</taxon>
        <taxon>Anaerolineae</taxon>
        <taxon>Anaerolineales</taxon>
        <taxon>Anaerolineaceae</taxon>
        <taxon>Leptolinea</taxon>
    </lineage>
</organism>
<reference evidence="1 2" key="1">
    <citation type="submission" date="2015-07" db="EMBL/GenBank/DDBJ databases">
        <title>Genome sequence of Leptolinea tardivitalis DSM 16556.</title>
        <authorList>
            <person name="Hemp J."/>
            <person name="Ward L.M."/>
            <person name="Pace L.A."/>
            <person name="Fischer W.W."/>
        </authorList>
    </citation>
    <scope>NUCLEOTIDE SEQUENCE [LARGE SCALE GENOMIC DNA]</scope>
    <source>
        <strain evidence="1 2">YMTK-2</strain>
    </source>
</reference>
<dbReference type="EMBL" id="LGCK01000004">
    <property type="protein sequence ID" value="KPL74036.1"/>
    <property type="molecule type" value="Genomic_DNA"/>
</dbReference>
<dbReference type="PATRIC" id="fig|229920.5.peg.3326"/>
<dbReference type="CDD" id="cd00038">
    <property type="entry name" value="CAP_ED"/>
    <property type="match status" value="1"/>
</dbReference>
<comment type="caution">
    <text evidence="1">The sequence shown here is derived from an EMBL/GenBank/DDBJ whole genome shotgun (WGS) entry which is preliminary data.</text>
</comment>
<evidence type="ECO:0000313" key="2">
    <source>
        <dbReference type="Proteomes" id="UP000050430"/>
    </source>
</evidence>
<name>A0A0P6XFQ2_9CHLR</name>
<dbReference type="InterPro" id="IPR000595">
    <property type="entry name" value="cNMP-bd_dom"/>
</dbReference>
<dbReference type="RefSeq" id="WP_062423005.1">
    <property type="nucleotide sequence ID" value="NZ_BBYA01000012.1"/>
</dbReference>
<proteinExistence type="predicted"/>
<evidence type="ECO:0008006" key="3">
    <source>
        <dbReference type="Google" id="ProtNLM"/>
    </source>
</evidence>
<dbReference type="OrthoDB" id="663011at2"/>
<dbReference type="InterPro" id="IPR018490">
    <property type="entry name" value="cNMP-bd_dom_sf"/>
</dbReference>
<protein>
    <recommendedName>
        <fullName evidence="3">Cyclic nucleotide-binding domain-containing protein</fullName>
    </recommendedName>
</protein>
<sequence>MNSAFLALERYLLNLPLSKEAVESVLNCFSIKVLARNAYFARSGEIKDRLGFVVNGLFAMQVERPGLPAYIKDFLKEGDFLLATFDPQSENLVTIQALQESRILEARYSDIQMLNERFPEFHFLAERGMQHRYQAICDRLEEMSTLDARGRYSLFQSTFGDLEENIPQYLVASYIGVTPTQLSRIRNSPEKSVKMSQQM</sequence>
<evidence type="ECO:0000313" key="1">
    <source>
        <dbReference type="EMBL" id="KPL74036.1"/>
    </source>
</evidence>
<dbReference type="SUPFAM" id="SSF51206">
    <property type="entry name" value="cAMP-binding domain-like"/>
    <property type="match status" value="1"/>
</dbReference>
<dbReference type="InterPro" id="IPR014710">
    <property type="entry name" value="RmlC-like_jellyroll"/>
</dbReference>
<accession>A0A0P6XFQ2</accession>
<dbReference type="Gene3D" id="2.60.120.10">
    <property type="entry name" value="Jelly Rolls"/>
    <property type="match status" value="1"/>
</dbReference>
<dbReference type="Proteomes" id="UP000050430">
    <property type="component" value="Unassembled WGS sequence"/>
</dbReference>
<dbReference type="STRING" id="229920.ADM99_02030"/>